<dbReference type="Proteomes" id="UP000191110">
    <property type="component" value="Unassembled WGS sequence"/>
</dbReference>
<dbReference type="CDD" id="cd17793">
    <property type="entry name" value="HipA"/>
    <property type="match status" value="1"/>
</dbReference>
<dbReference type="OrthoDB" id="9805913at2"/>
<evidence type="ECO:0000256" key="3">
    <source>
        <dbReference type="ARBA" id="ARBA00022777"/>
    </source>
</evidence>
<gene>
    <name evidence="6" type="ORF">BOW53_16495</name>
</gene>
<dbReference type="AlphaFoldDB" id="A0A1T2KZ78"/>
<name>A0A1T2KZ78_9GAMM</name>
<dbReference type="PANTHER" id="PTHR37419">
    <property type="entry name" value="SERINE/THREONINE-PROTEIN KINASE TOXIN HIPA"/>
    <property type="match status" value="1"/>
</dbReference>
<reference evidence="6 7" key="1">
    <citation type="submission" date="2016-11" db="EMBL/GenBank/DDBJ databases">
        <title>Mixed transmission modes and dynamic genome evolution in an obligate animal-bacterial symbiosis.</title>
        <authorList>
            <person name="Russell S.L."/>
            <person name="Corbett-Detig R.B."/>
            <person name="Cavanaugh C.M."/>
        </authorList>
    </citation>
    <scope>NUCLEOTIDE SEQUENCE [LARGE SCALE GENOMIC DNA]</scope>
    <source>
        <strain evidence="6">Sveles-Q1</strain>
    </source>
</reference>
<dbReference type="RefSeq" id="WP_078485179.1">
    <property type="nucleotide sequence ID" value="NZ_MPRL01000126.1"/>
</dbReference>
<dbReference type="InterPro" id="IPR052028">
    <property type="entry name" value="HipA_Ser/Thr_kinase"/>
</dbReference>
<keyword evidence="7" id="KW-1185">Reference proteome</keyword>
<comment type="similarity">
    <text evidence="1">Belongs to the HipA Ser/Thr kinase family.</text>
</comment>
<sequence>MNQPLNVFLRDQRVGTLWLDEGRRFLFQYTEAWLMKANSVPLSIHLQLQPEAFNDAQARPFFANLLPESEVRRAIARRLGLSEQNDFALLEAVGGECAGAVSLLSDDKLPDGHPDYRRLGDDELNQLIDDLHNRPMLAGEVGIRLSLAGAQNKLPVFFDSEAVHLPMGGAASSHILKPPIERVAHSVENETFCMQLARTVGLNVPESQILQHAKSLYLVNRYDREVNAAGNLFRIHQEDFCQALGVPPDTKYEAEGGPSLAQCFDLVRDQSIQPAADIASLLDWVIFNVLVGNADAHAKNISLLLTDSGPQLAPFYDLMCTAIYPDLAERMAMKIGGENRPEWIIERKWQAFAEEVGIKYRLIEKKLKEFSESLPELAAQTAQVLGDQYGDCVIYNEIQDLIKSRCTKTQRFFN</sequence>
<comment type="caution">
    <text evidence="6">The sequence shown here is derived from an EMBL/GenBank/DDBJ whole genome shotgun (WGS) entry which is preliminary data.</text>
</comment>
<dbReference type="EMBL" id="MPRL01000126">
    <property type="protein sequence ID" value="OOZ38131.1"/>
    <property type="molecule type" value="Genomic_DNA"/>
</dbReference>
<feature type="domain" description="HipA N-terminal subdomain 1" evidence="5">
    <location>
        <begin position="5"/>
        <end position="103"/>
    </location>
</feature>
<keyword evidence="2" id="KW-0808">Transferase</keyword>
<dbReference type="Gene3D" id="1.10.1070.20">
    <property type="match status" value="1"/>
</dbReference>
<dbReference type="InterPro" id="IPR012893">
    <property type="entry name" value="HipA-like_C"/>
</dbReference>
<dbReference type="NCBIfam" id="TIGR03071">
    <property type="entry name" value="couple_hipA"/>
    <property type="match status" value="1"/>
</dbReference>
<accession>A0A1T2KZ78</accession>
<dbReference type="GO" id="GO:0005829">
    <property type="term" value="C:cytosol"/>
    <property type="evidence" value="ECO:0007669"/>
    <property type="project" value="TreeGrafter"/>
</dbReference>
<keyword evidence="3" id="KW-0418">Kinase</keyword>
<dbReference type="Pfam" id="PF13657">
    <property type="entry name" value="Couple_hipA"/>
    <property type="match status" value="1"/>
</dbReference>
<evidence type="ECO:0000256" key="2">
    <source>
        <dbReference type="ARBA" id="ARBA00022679"/>
    </source>
</evidence>
<protein>
    <submittedName>
        <fullName evidence="6">Protein HipA</fullName>
    </submittedName>
</protein>
<organism evidence="6 7">
    <name type="scientific">Solemya pervernicosa gill symbiont</name>
    <dbReference type="NCBI Taxonomy" id="642797"/>
    <lineage>
        <taxon>Bacteria</taxon>
        <taxon>Pseudomonadati</taxon>
        <taxon>Pseudomonadota</taxon>
        <taxon>Gammaproteobacteria</taxon>
        <taxon>sulfur-oxidizing symbionts</taxon>
    </lineage>
</organism>
<dbReference type="GO" id="GO:0004674">
    <property type="term" value="F:protein serine/threonine kinase activity"/>
    <property type="evidence" value="ECO:0007669"/>
    <property type="project" value="TreeGrafter"/>
</dbReference>
<feature type="domain" description="HipA-like C-terminal" evidence="4">
    <location>
        <begin position="145"/>
        <end position="374"/>
    </location>
</feature>
<dbReference type="PANTHER" id="PTHR37419:SF1">
    <property type="entry name" value="SERINE_THREONINE-PROTEIN KINASE TOXIN HIPA"/>
    <property type="match status" value="1"/>
</dbReference>
<dbReference type="Pfam" id="PF07804">
    <property type="entry name" value="HipA_C"/>
    <property type="match status" value="1"/>
</dbReference>
<proteinExistence type="inferred from homology"/>
<evidence type="ECO:0000259" key="5">
    <source>
        <dbReference type="Pfam" id="PF13657"/>
    </source>
</evidence>
<dbReference type="InterPro" id="IPR017508">
    <property type="entry name" value="HipA_N1"/>
</dbReference>
<evidence type="ECO:0000313" key="7">
    <source>
        <dbReference type="Proteomes" id="UP000191110"/>
    </source>
</evidence>
<evidence type="ECO:0000256" key="1">
    <source>
        <dbReference type="ARBA" id="ARBA00010164"/>
    </source>
</evidence>
<evidence type="ECO:0000259" key="4">
    <source>
        <dbReference type="Pfam" id="PF07804"/>
    </source>
</evidence>
<evidence type="ECO:0000313" key="6">
    <source>
        <dbReference type="EMBL" id="OOZ38131.1"/>
    </source>
</evidence>